<dbReference type="Gene3D" id="3.40.50.2000">
    <property type="entry name" value="Glycogen Phosphorylase B"/>
    <property type="match status" value="2"/>
</dbReference>
<dbReference type="InterPro" id="IPR028098">
    <property type="entry name" value="Glyco_trans_4-like_N"/>
</dbReference>
<dbReference type="RefSeq" id="WP_214621439.1">
    <property type="nucleotide sequence ID" value="NZ_JAHGAW010000001.1"/>
</dbReference>
<accession>A0A9X1AJ34</accession>
<sequence length="364" mass="38298">MPANHILIPIHDFSAGGTELIAFRLARLWLAAGRRVSILAGAGDGPLRARVPEGVEVHILSPERPRSALSRLRLGRPMALAARAIDPDAVFIPGNFHFMLGRALRAALPRSAIVAKASNPVWSSDWIPPAVARALVRQGTNGIDRIIAMAPSLETDVVRYVTADRVAVIDDPFLDDEAVIAARSAASGSGMRLLTVGRLEPQKDPRLAVSTLKALRAQGHDASLLVLGGGPMLAGLQEQIARDALGDHVTLAGYVADPAPYYRAADMLLMSSRFEGVPAVIGEALVTGLPFVATDCSPWLTALAGNHPALGTVAMDRSPDTLAAAVIEQARRPAPSVAQIEAGIGAHRIGPAAGAYLRLFDSLI</sequence>
<gene>
    <name evidence="2" type="ORF">KK488_01990</name>
</gene>
<evidence type="ECO:0000313" key="3">
    <source>
        <dbReference type="Proteomes" id="UP001138757"/>
    </source>
</evidence>
<dbReference type="Proteomes" id="UP001138757">
    <property type="component" value="Unassembled WGS sequence"/>
</dbReference>
<name>A0A9X1AJ34_9SPHN</name>
<dbReference type="GO" id="GO:0016757">
    <property type="term" value="F:glycosyltransferase activity"/>
    <property type="evidence" value="ECO:0007669"/>
    <property type="project" value="UniProtKB-ARBA"/>
</dbReference>
<feature type="domain" description="Glycosyltransferase subfamily 4-like N-terminal" evidence="1">
    <location>
        <begin position="16"/>
        <end position="169"/>
    </location>
</feature>
<proteinExistence type="predicted"/>
<dbReference type="AlphaFoldDB" id="A0A9X1AJ34"/>
<evidence type="ECO:0000313" key="2">
    <source>
        <dbReference type="EMBL" id="MBT2185710.1"/>
    </source>
</evidence>
<keyword evidence="3" id="KW-1185">Reference proteome</keyword>
<dbReference type="CDD" id="cd03811">
    <property type="entry name" value="GT4_GT28_WabH-like"/>
    <property type="match status" value="1"/>
</dbReference>
<comment type="caution">
    <text evidence="2">The sequence shown here is derived from an EMBL/GenBank/DDBJ whole genome shotgun (WGS) entry which is preliminary data.</text>
</comment>
<reference evidence="2" key="1">
    <citation type="submission" date="2021-05" db="EMBL/GenBank/DDBJ databases">
        <title>Genome of Sphingobium sp. strain.</title>
        <authorList>
            <person name="Fan R."/>
        </authorList>
    </citation>
    <scope>NUCLEOTIDE SEQUENCE</scope>
    <source>
        <strain evidence="2">H33</strain>
    </source>
</reference>
<dbReference type="Pfam" id="PF13692">
    <property type="entry name" value="Glyco_trans_1_4"/>
    <property type="match status" value="1"/>
</dbReference>
<organism evidence="2 3">
    <name type="scientific">Sphingobium nicotianae</name>
    <dbReference type="NCBI Taxonomy" id="2782607"/>
    <lineage>
        <taxon>Bacteria</taxon>
        <taxon>Pseudomonadati</taxon>
        <taxon>Pseudomonadota</taxon>
        <taxon>Alphaproteobacteria</taxon>
        <taxon>Sphingomonadales</taxon>
        <taxon>Sphingomonadaceae</taxon>
        <taxon>Sphingobium</taxon>
    </lineage>
</organism>
<dbReference type="PANTHER" id="PTHR12526:SF630">
    <property type="entry name" value="GLYCOSYLTRANSFERASE"/>
    <property type="match status" value="1"/>
</dbReference>
<dbReference type="EMBL" id="JAHGAW010000001">
    <property type="protein sequence ID" value="MBT2185710.1"/>
    <property type="molecule type" value="Genomic_DNA"/>
</dbReference>
<protein>
    <submittedName>
        <fullName evidence="2">Glycosyltransferase</fullName>
    </submittedName>
</protein>
<evidence type="ECO:0000259" key="1">
    <source>
        <dbReference type="Pfam" id="PF13439"/>
    </source>
</evidence>
<dbReference type="PANTHER" id="PTHR12526">
    <property type="entry name" value="GLYCOSYLTRANSFERASE"/>
    <property type="match status" value="1"/>
</dbReference>
<dbReference type="SUPFAM" id="SSF53756">
    <property type="entry name" value="UDP-Glycosyltransferase/glycogen phosphorylase"/>
    <property type="match status" value="1"/>
</dbReference>
<dbReference type="Pfam" id="PF13439">
    <property type="entry name" value="Glyco_transf_4"/>
    <property type="match status" value="1"/>
</dbReference>